<keyword evidence="3" id="KW-1185">Reference proteome</keyword>
<name>A0ABV0NW14_9TELE</name>
<sequence>MSLLCTFDWLLPPPQRQLTMAMKNMDIENFFNKVSGVVPASDGESVGISSSSEKGQSIQLTRDSNSDGEQSASSAQHGRSCSHSLCAQININSAYNFTFQSLSLQIYMFAEILYDKNIVKNTGEKEM</sequence>
<evidence type="ECO:0000313" key="2">
    <source>
        <dbReference type="EMBL" id="MEQ2175485.1"/>
    </source>
</evidence>
<evidence type="ECO:0000313" key="3">
    <source>
        <dbReference type="Proteomes" id="UP001476798"/>
    </source>
</evidence>
<reference evidence="2 3" key="1">
    <citation type="submission" date="2021-06" db="EMBL/GenBank/DDBJ databases">
        <authorList>
            <person name="Palmer J.M."/>
        </authorList>
    </citation>
    <scope>NUCLEOTIDE SEQUENCE [LARGE SCALE GENOMIC DNA]</scope>
    <source>
        <strain evidence="2 3">GA_2019</strain>
        <tissue evidence="2">Muscle</tissue>
    </source>
</reference>
<evidence type="ECO:0000256" key="1">
    <source>
        <dbReference type="SAM" id="MobiDB-lite"/>
    </source>
</evidence>
<gene>
    <name evidence="2" type="ORF">GOODEAATRI_018382</name>
</gene>
<dbReference type="Proteomes" id="UP001476798">
    <property type="component" value="Unassembled WGS sequence"/>
</dbReference>
<dbReference type="EMBL" id="JAHRIO010051535">
    <property type="protein sequence ID" value="MEQ2175485.1"/>
    <property type="molecule type" value="Genomic_DNA"/>
</dbReference>
<comment type="caution">
    <text evidence="2">The sequence shown here is derived from an EMBL/GenBank/DDBJ whole genome shotgun (WGS) entry which is preliminary data.</text>
</comment>
<protein>
    <submittedName>
        <fullName evidence="2">Uncharacterized protein</fullName>
    </submittedName>
</protein>
<feature type="compositionally biased region" description="Polar residues" evidence="1">
    <location>
        <begin position="60"/>
        <end position="76"/>
    </location>
</feature>
<organism evidence="2 3">
    <name type="scientific">Goodea atripinnis</name>
    <dbReference type="NCBI Taxonomy" id="208336"/>
    <lineage>
        <taxon>Eukaryota</taxon>
        <taxon>Metazoa</taxon>
        <taxon>Chordata</taxon>
        <taxon>Craniata</taxon>
        <taxon>Vertebrata</taxon>
        <taxon>Euteleostomi</taxon>
        <taxon>Actinopterygii</taxon>
        <taxon>Neopterygii</taxon>
        <taxon>Teleostei</taxon>
        <taxon>Neoteleostei</taxon>
        <taxon>Acanthomorphata</taxon>
        <taxon>Ovalentaria</taxon>
        <taxon>Atherinomorphae</taxon>
        <taxon>Cyprinodontiformes</taxon>
        <taxon>Goodeidae</taxon>
        <taxon>Goodea</taxon>
    </lineage>
</organism>
<accession>A0ABV0NW14</accession>
<feature type="compositionally biased region" description="Low complexity" evidence="1">
    <location>
        <begin position="42"/>
        <end position="59"/>
    </location>
</feature>
<feature type="region of interest" description="Disordered" evidence="1">
    <location>
        <begin position="42"/>
        <end position="76"/>
    </location>
</feature>
<proteinExistence type="predicted"/>